<dbReference type="InterPro" id="IPR035906">
    <property type="entry name" value="MetI-like_sf"/>
</dbReference>
<keyword evidence="5 7" id="KW-1133">Transmembrane helix</keyword>
<dbReference type="EMBL" id="AGYR01000012">
    <property type="protein sequence ID" value="ENZ17819.1"/>
    <property type="molecule type" value="Genomic_DNA"/>
</dbReference>
<dbReference type="Proteomes" id="UP000013085">
    <property type="component" value="Unassembled WGS sequence"/>
</dbReference>
<organism evidence="8 9">
    <name type="scientific">[Clostridium] clostridioforme 90A8</name>
    <dbReference type="NCBI Taxonomy" id="999408"/>
    <lineage>
        <taxon>Bacteria</taxon>
        <taxon>Bacillati</taxon>
        <taxon>Bacillota</taxon>
        <taxon>Clostridia</taxon>
        <taxon>Lachnospirales</taxon>
        <taxon>Lachnospiraceae</taxon>
        <taxon>Enterocloster</taxon>
    </lineage>
</organism>
<evidence type="ECO:0000256" key="2">
    <source>
        <dbReference type="ARBA" id="ARBA00022448"/>
    </source>
</evidence>
<keyword evidence="6 7" id="KW-0472">Membrane</keyword>
<evidence type="ECO:0000256" key="4">
    <source>
        <dbReference type="ARBA" id="ARBA00022692"/>
    </source>
</evidence>
<evidence type="ECO:0008006" key="10">
    <source>
        <dbReference type="Google" id="ProtNLM"/>
    </source>
</evidence>
<keyword evidence="2" id="KW-0813">Transport</keyword>
<dbReference type="HOGENOM" id="CLU_2354786_0_0_9"/>
<dbReference type="SUPFAM" id="SSF161098">
    <property type="entry name" value="MetI-like"/>
    <property type="match status" value="1"/>
</dbReference>
<feature type="transmembrane region" description="Helical" evidence="7">
    <location>
        <begin position="12"/>
        <end position="32"/>
    </location>
</feature>
<dbReference type="InterPro" id="IPR051393">
    <property type="entry name" value="ABC_transporter_permease"/>
</dbReference>
<sequence length="96" mass="10791">MGRKKKEYVECVLFTLPAIVLVMITIYIPFVMSGYYSLMEWNGISKKPVFIGLKNFTQMFAGSSDFVRSLVFTGKYTVLFMLFTNVLAIAAAVALV</sequence>
<evidence type="ECO:0000256" key="5">
    <source>
        <dbReference type="ARBA" id="ARBA00022989"/>
    </source>
</evidence>
<evidence type="ECO:0000256" key="1">
    <source>
        <dbReference type="ARBA" id="ARBA00004651"/>
    </source>
</evidence>
<dbReference type="PANTHER" id="PTHR30193">
    <property type="entry name" value="ABC TRANSPORTER PERMEASE PROTEIN"/>
    <property type="match status" value="1"/>
</dbReference>
<dbReference type="Gene3D" id="1.10.3720.10">
    <property type="entry name" value="MetI-like"/>
    <property type="match status" value="1"/>
</dbReference>
<protein>
    <recommendedName>
        <fullName evidence="10">Sugar ABC transporter permease</fullName>
    </recommendedName>
</protein>
<dbReference type="PANTHER" id="PTHR30193:SF41">
    <property type="entry name" value="DIACETYLCHITOBIOSE UPTAKE SYSTEM PERMEASE PROTEIN NGCF"/>
    <property type="match status" value="1"/>
</dbReference>
<dbReference type="GO" id="GO:0005886">
    <property type="term" value="C:plasma membrane"/>
    <property type="evidence" value="ECO:0007669"/>
    <property type="project" value="UniProtKB-SubCell"/>
</dbReference>
<keyword evidence="3" id="KW-1003">Cell membrane</keyword>
<keyword evidence="4 7" id="KW-0812">Transmembrane</keyword>
<reference evidence="8 9" key="1">
    <citation type="submission" date="2013-01" db="EMBL/GenBank/DDBJ databases">
        <title>The Genome Sequence of Clostridium clostridioforme 90A8.</title>
        <authorList>
            <consortium name="The Broad Institute Genome Sequencing Platform"/>
            <person name="Earl A."/>
            <person name="Ward D."/>
            <person name="Feldgarden M."/>
            <person name="Gevers D."/>
            <person name="Courvalin P."/>
            <person name="Lambert T."/>
            <person name="Walker B."/>
            <person name="Young S.K."/>
            <person name="Zeng Q."/>
            <person name="Gargeya S."/>
            <person name="Fitzgerald M."/>
            <person name="Haas B."/>
            <person name="Abouelleil A."/>
            <person name="Alvarado L."/>
            <person name="Arachchi H.M."/>
            <person name="Berlin A.M."/>
            <person name="Chapman S.B."/>
            <person name="Dewar J."/>
            <person name="Goldberg J."/>
            <person name="Griggs A."/>
            <person name="Gujja S."/>
            <person name="Hansen M."/>
            <person name="Howarth C."/>
            <person name="Imamovic A."/>
            <person name="Larimer J."/>
            <person name="McCowan C."/>
            <person name="Murphy C."/>
            <person name="Neiman D."/>
            <person name="Pearson M."/>
            <person name="Priest M."/>
            <person name="Roberts A."/>
            <person name="Saif S."/>
            <person name="Shea T."/>
            <person name="Sisk P."/>
            <person name="Sykes S."/>
            <person name="Wortman J."/>
            <person name="Nusbaum C."/>
            <person name="Birren B."/>
        </authorList>
    </citation>
    <scope>NUCLEOTIDE SEQUENCE [LARGE SCALE GENOMIC DNA]</scope>
    <source>
        <strain evidence="8 9">90A8</strain>
    </source>
</reference>
<dbReference type="GeneID" id="57961148"/>
<name>A0A0E2HDM3_9FIRM</name>
<dbReference type="RefSeq" id="WP_002584405.1">
    <property type="nucleotide sequence ID" value="NZ_KB851009.1"/>
</dbReference>
<comment type="subcellular location">
    <subcellularLocation>
        <location evidence="1">Cell membrane</location>
        <topology evidence="1">Multi-pass membrane protein</topology>
    </subcellularLocation>
</comment>
<accession>A0A0E2HDM3</accession>
<evidence type="ECO:0000313" key="9">
    <source>
        <dbReference type="Proteomes" id="UP000013085"/>
    </source>
</evidence>
<evidence type="ECO:0000256" key="3">
    <source>
        <dbReference type="ARBA" id="ARBA00022475"/>
    </source>
</evidence>
<evidence type="ECO:0000256" key="7">
    <source>
        <dbReference type="SAM" id="Phobius"/>
    </source>
</evidence>
<feature type="transmembrane region" description="Helical" evidence="7">
    <location>
        <begin position="76"/>
        <end position="95"/>
    </location>
</feature>
<dbReference type="PATRIC" id="fig|999408.3.peg.1475"/>
<gene>
    <name evidence="8" type="ORF">HMPREF1090_01368</name>
</gene>
<proteinExistence type="predicted"/>
<comment type="caution">
    <text evidence="8">The sequence shown here is derived from an EMBL/GenBank/DDBJ whole genome shotgun (WGS) entry which is preliminary data.</text>
</comment>
<dbReference type="AlphaFoldDB" id="A0A0E2HDM3"/>
<evidence type="ECO:0000313" key="8">
    <source>
        <dbReference type="EMBL" id="ENZ17819.1"/>
    </source>
</evidence>
<evidence type="ECO:0000256" key="6">
    <source>
        <dbReference type="ARBA" id="ARBA00023136"/>
    </source>
</evidence>